<gene>
    <name evidence="2" type="ORF">CB5_LOCUS15865</name>
</gene>
<dbReference type="EMBL" id="LR862150">
    <property type="protein sequence ID" value="CAD1832654.1"/>
    <property type="molecule type" value="Genomic_DNA"/>
</dbReference>
<feature type="compositionally biased region" description="Polar residues" evidence="1">
    <location>
        <begin position="183"/>
        <end position="196"/>
    </location>
</feature>
<dbReference type="AlphaFoldDB" id="A0A6V7PP75"/>
<sequence>MVPLLAGASCASASPSCALPLGLPFFFFAVVFFSALASASSPTPFAAAAAAAAASTGSGWGTPQTLKPQSLLIEKATPNPSAGRGGGVGDEIGVGMKKSSLELVLEALLLPQEGGEELLLRPSSENKPHGGGRGGAAVPFANVCDGGGGGGGDLGFGFAADRDTISGSINNQLWSHNLNPRHSSVSATIESPSSIHAPSPTSPHKPNGKRIKLWEERVVLSSRMTNHWKNLGHANRV</sequence>
<evidence type="ECO:0000256" key="1">
    <source>
        <dbReference type="SAM" id="MobiDB-lite"/>
    </source>
</evidence>
<evidence type="ECO:0000313" key="2">
    <source>
        <dbReference type="EMBL" id="CAD1832654.1"/>
    </source>
</evidence>
<name>A0A6V7PP75_ANACO</name>
<proteinExistence type="predicted"/>
<accession>A0A6V7PP75</accession>
<organism evidence="2">
    <name type="scientific">Ananas comosus var. bracteatus</name>
    <name type="common">red pineapple</name>
    <dbReference type="NCBI Taxonomy" id="296719"/>
    <lineage>
        <taxon>Eukaryota</taxon>
        <taxon>Viridiplantae</taxon>
        <taxon>Streptophyta</taxon>
        <taxon>Embryophyta</taxon>
        <taxon>Tracheophyta</taxon>
        <taxon>Spermatophyta</taxon>
        <taxon>Magnoliopsida</taxon>
        <taxon>Liliopsida</taxon>
        <taxon>Poales</taxon>
        <taxon>Bromeliaceae</taxon>
        <taxon>Bromelioideae</taxon>
        <taxon>Ananas</taxon>
    </lineage>
</organism>
<reference evidence="2" key="1">
    <citation type="submission" date="2020-07" db="EMBL/GenBank/DDBJ databases">
        <authorList>
            <person name="Lin J."/>
        </authorList>
    </citation>
    <scope>NUCLEOTIDE SEQUENCE</scope>
</reference>
<feature type="region of interest" description="Disordered" evidence="1">
    <location>
        <begin position="183"/>
        <end position="208"/>
    </location>
</feature>
<protein>
    <submittedName>
        <fullName evidence="2">Uncharacterized protein</fullName>
    </submittedName>
</protein>